<name>A0A7I8DA10_9BACL</name>
<dbReference type="RefSeq" id="WP_200760227.1">
    <property type="nucleotide sequence ID" value="NZ_AP023366.1"/>
</dbReference>
<protein>
    <recommendedName>
        <fullName evidence="3">SAM-dependent methyltransferase</fullName>
    </recommendedName>
</protein>
<sequence length="230" mass="25847">MKLSGRLQKVADWVPDGSVMADIGSDHAYLPVFLVEANRVIRAVAGELNQGPFESAKRTVQEYGFAERIEVRKGNGLQVLHKNEVNLITVCGMGGGTIVEILSAGEEKLAGVQRLVLQPMADSDRLRHWLHQHGWKIAAEELVADDGILYEIVVAEPGAEQYDDPLWYEIGSLQLLQNDPLFGQKLQNELDKIDRALENLQYGKGETAIQKKEAFLERRKRIEEVMRQCK</sequence>
<gene>
    <name evidence="1" type="ORF">skT53_11870</name>
</gene>
<dbReference type="GO" id="GO:0160105">
    <property type="term" value="F:tRNA (adenine(22)-N1)-methyltransferase activity"/>
    <property type="evidence" value="ECO:0007669"/>
    <property type="project" value="InterPro"/>
</dbReference>
<dbReference type="InterPro" id="IPR006901">
    <property type="entry name" value="TrmK"/>
</dbReference>
<dbReference type="SUPFAM" id="SSF53335">
    <property type="entry name" value="S-adenosyl-L-methionine-dependent methyltransferases"/>
    <property type="match status" value="1"/>
</dbReference>
<evidence type="ECO:0000313" key="2">
    <source>
        <dbReference type="Proteomes" id="UP000593802"/>
    </source>
</evidence>
<dbReference type="Proteomes" id="UP000593802">
    <property type="component" value="Chromosome"/>
</dbReference>
<dbReference type="PANTHER" id="PTHR38451">
    <property type="entry name" value="TRNA (ADENINE(22)-N(1))-METHYLTRANSFERASE"/>
    <property type="match status" value="1"/>
</dbReference>
<keyword evidence="2" id="KW-1185">Reference proteome</keyword>
<organism evidence="1 2">
    <name type="scientific">Effusibacillus dendaii</name>
    <dbReference type="NCBI Taxonomy" id="2743772"/>
    <lineage>
        <taxon>Bacteria</taxon>
        <taxon>Bacillati</taxon>
        <taxon>Bacillota</taxon>
        <taxon>Bacilli</taxon>
        <taxon>Bacillales</taxon>
        <taxon>Alicyclobacillaceae</taxon>
        <taxon>Effusibacillus</taxon>
    </lineage>
</organism>
<dbReference type="Pfam" id="PF04816">
    <property type="entry name" value="TrmK"/>
    <property type="match status" value="1"/>
</dbReference>
<accession>A0A7I8DA10</accession>
<dbReference type="Gene3D" id="3.40.50.150">
    <property type="entry name" value="Vaccinia Virus protein VP39"/>
    <property type="match status" value="1"/>
</dbReference>
<proteinExistence type="predicted"/>
<reference evidence="1 2" key="1">
    <citation type="submission" date="2020-08" db="EMBL/GenBank/DDBJ databases">
        <title>Complete Genome Sequence of Effusibacillus dendaii Strain skT53, Isolated from Farmland soil.</title>
        <authorList>
            <person name="Konishi T."/>
            <person name="Kawasaki H."/>
        </authorList>
    </citation>
    <scope>NUCLEOTIDE SEQUENCE [LARGE SCALE GENOMIC DNA]</scope>
    <source>
        <strain evidence="2">skT53</strain>
    </source>
</reference>
<dbReference type="EMBL" id="AP023366">
    <property type="protein sequence ID" value="BCJ86202.1"/>
    <property type="molecule type" value="Genomic_DNA"/>
</dbReference>
<dbReference type="PANTHER" id="PTHR38451:SF1">
    <property type="entry name" value="TRNA (ADENINE(22)-N(1))-METHYLTRANSFERASE"/>
    <property type="match status" value="1"/>
</dbReference>
<dbReference type="InterPro" id="IPR029063">
    <property type="entry name" value="SAM-dependent_MTases_sf"/>
</dbReference>
<dbReference type="AlphaFoldDB" id="A0A7I8DA10"/>
<dbReference type="Gene3D" id="1.10.287.1890">
    <property type="match status" value="1"/>
</dbReference>
<evidence type="ECO:0008006" key="3">
    <source>
        <dbReference type="Google" id="ProtNLM"/>
    </source>
</evidence>
<dbReference type="KEGG" id="eff:skT53_11870"/>
<dbReference type="PIRSF" id="PIRSF018637">
    <property type="entry name" value="TrmK"/>
    <property type="match status" value="1"/>
</dbReference>
<evidence type="ECO:0000313" key="1">
    <source>
        <dbReference type="EMBL" id="BCJ86202.1"/>
    </source>
</evidence>